<evidence type="ECO:0000313" key="3">
    <source>
        <dbReference type="Proteomes" id="UP000093501"/>
    </source>
</evidence>
<organism evidence="2 3">
    <name type="scientific">Tessaracoccus lapidicaptus</name>
    <dbReference type="NCBI Taxonomy" id="1427523"/>
    <lineage>
        <taxon>Bacteria</taxon>
        <taxon>Bacillati</taxon>
        <taxon>Actinomycetota</taxon>
        <taxon>Actinomycetes</taxon>
        <taxon>Propionibacteriales</taxon>
        <taxon>Propionibacteriaceae</taxon>
        <taxon>Tessaracoccus</taxon>
    </lineage>
</organism>
<dbReference type="GO" id="GO:0003677">
    <property type="term" value="F:DNA binding"/>
    <property type="evidence" value="ECO:0007669"/>
    <property type="project" value="InterPro"/>
</dbReference>
<gene>
    <name evidence="2" type="ORF">BCR15_05895</name>
</gene>
<dbReference type="RefSeq" id="WP_068751918.1">
    <property type="nucleotide sequence ID" value="NZ_LR214441.1"/>
</dbReference>
<dbReference type="PANTHER" id="PTHR18964:SF149">
    <property type="entry name" value="BIFUNCTIONAL UDP-N-ACETYLGLUCOSAMINE 2-EPIMERASE_N-ACETYLMANNOSAMINE KINASE"/>
    <property type="match status" value="1"/>
</dbReference>
<sequence>MRTHFDPTAGVARQGSLRASNLSLVARHVFASDIAPARADVAKATGMTRSTASRMVDELVAAGILSESSPLPSTRRGRPATPLHPRGGTLMALGLEINVGHSAARLVDLAGTVVAAADATGDNVGRSPAEALAHVAGLARECLAHLPSDATLVGVQLAVPGLVDAASHMVLRAPNLGWHDVDPRPLLRDGGLPEVDEVDYGVANEADCAAIFVGHERPGRPGGLDAFLYLSGEVGIGSALVINGSVSLGTRGWAGEIGHTCIDPDGPQCGCGATGCLERYAGTRALTEMVGVATIEEVRQAYLDGVPAAVDAVRAAGRALGLALANAGNLLDITTVVLGGDLAVLIEEYRPLVQQELDIRLLARPFTEPKLLAATPDHAAPAFGAAYVALERVLEDPAHWAAPATERASLA</sequence>
<name>A0A1C0AL37_9ACTN</name>
<dbReference type="Pfam" id="PF09339">
    <property type="entry name" value="HTH_IclR"/>
    <property type="match status" value="1"/>
</dbReference>
<dbReference type="PANTHER" id="PTHR18964">
    <property type="entry name" value="ROK (REPRESSOR, ORF, KINASE) FAMILY"/>
    <property type="match status" value="1"/>
</dbReference>
<reference evidence="3" key="1">
    <citation type="submission" date="2016-07" db="EMBL/GenBank/DDBJ databases">
        <authorList>
            <person name="Florea S."/>
            <person name="Webb J.S."/>
            <person name="Jaromczyk J."/>
            <person name="Schardl C.L."/>
        </authorList>
    </citation>
    <scope>NUCLEOTIDE SEQUENCE [LARGE SCALE GENOMIC DNA]</scope>
    <source>
        <strain evidence="3">IPBSL-7</strain>
    </source>
</reference>
<dbReference type="GO" id="GO:0006355">
    <property type="term" value="P:regulation of DNA-templated transcription"/>
    <property type="evidence" value="ECO:0007669"/>
    <property type="project" value="InterPro"/>
</dbReference>
<proteinExistence type="inferred from homology"/>
<dbReference type="InterPro" id="IPR000600">
    <property type="entry name" value="ROK"/>
</dbReference>
<evidence type="ECO:0000256" key="1">
    <source>
        <dbReference type="ARBA" id="ARBA00006479"/>
    </source>
</evidence>
<evidence type="ECO:0000313" key="2">
    <source>
        <dbReference type="EMBL" id="OCL33353.1"/>
    </source>
</evidence>
<dbReference type="InterPro" id="IPR005471">
    <property type="entry name" value="Tscrpt_reg_IclR_N"/>
</dbReference>
<protein>
    <submittedName>
        <fullName evidence="2">Uncharacterized protein</fullName>
    </submittedName>
</protein>
<comment type="caution">
    <text evidence="2">The sequence shown here is derived from an EMBL/GenBank/DDBJ whole genome shotgun (WGS) entry which is preliminary data.</text>
</comment>
<dbReference type="InterPro" id="IPR043129">
    <property type="entry name" value="ATPase_NBD"/>
</dbReference>
<accession>A0A1C0AL37</accession>
<dbReference type="EMBL" id="MBQD01000022">
    <property type="protein sequence ID" value="OCL33353.1"/>
    <property type="molecule type" value="Genomic_DNA"/>
</dbReference>
<dbReference type="Gene3D" id="1.10.10.10">
    <property type="entry name" value="Winged helix-like DNA-binding domain superfamily/Winged helix DNA-binding domain"/>
    <property type="match status" value="1"/>
</dbReference>
<dbReference type="SUPFAM" id="SSF53067">
    <property type="entry name" value="Actin-like ATPase domain"/>
    <property type="match status" value="2"/>
</dbReference>
<dbReference type="InterPro" id="IPR036388">
    <property type="entry name" value="WH-like_DNA-bd_sf"/>
</dbReference>
<dbReference type="Pfam" id="PF00480">
    <property type="entry name" value="ROK"/>
    <property type="match status" value="1"/>
</dbReference>
<keyword evidence="3" id="KW-1185">Reference proteome</keyword>
<dbReference type="SUPFAM" id="SSF46785">
    <property type="entry name" value="Winged helix' DNA-binding domain"/>
    <property type="match status" value="1"/>
</dbReference>
<comment type="similarity">
    <text evidence="1">Belongs to the ROK (NagC/XylR) family.</text>
</comment>
<dbReference type="Gene3D" id="3.30.420.40">
    <property type="match status" value="2"/>
</dbReference>
<dbReference type="InterPro" id="IPR036390">
    <property type="entry name" value="WH_DNA-bd_sf"/>
</dbReference>
<dbReference type="Proteomes" id="UP000093501">
    <property type="component" value="Unassembled WGS sequence"/>
</dbReference>
<dbReference type="AlphaFoldDB" id="A0A1C0AL37"/>